<dbReference type="AlphaFoldDB" id="A0AAE0Y140"/>
<proteinExistence type="predicted"/>
<dbReference type="Proteomes" id="UP001283361">
    <property type="component" value="Unassembled WGS sequence"/>
</dbReference>
<dbReference type="PANTHER" id="PTHR47272">
    <property type="entry name" value="DDE_TNP_1_7 DOMAIN-CONTAINING PROTEIN"/>
    <property type="match status" value="1"/>
</dbReference>
<protein>
    <recommendedName>
        <fullName evidence="2">PiggyBac transposable element-derived protein domain-containing protein</fullName>
    </recommendedName>
</protein>
<feature type="domain" description="PiggyBac transposable element-derived protein" evidence="2">
    <location>
        <begin position="130"/>
        <end position="185"/>
    </location>
</feature>
<dbReference type="Pfam" id="PF13843">
    <property type="entry name" value="DDE_Tnp_1_7"/>
    <property type="match status" value="1"/>
</dbReference>
<keyword evidence="4" id="KW-1185">Reference proteome</keyword>
<feature type="region of interest" description="Disordered" evidence="1">
    <location>
        <begin position="1"/>
        <end position="61"/>
    </location>
</feature>
<feature type="compositionally biased region" description="Basic residues" evidence="1">
    <location>
        <begin position="42"/>
        <end position="52"/>
    </location>
</feature>
<dbReference type="PANTHER" id="PTHR47272:SF1">
    <property type="entry name" value="PIGGYBAC TRANSPOSABLE ELEMENT-DERIVED PROTEIN 3-LIKE"/>
    <property type="match status" value="1"/>
</dbReference>
<comment type="caution">
    <text evidence="3">The sequence shown here is derived from an EMBL/GenBank/DDBJ whole genome shotgun (WGS) entry which is preliminary data.</text>
</comment>
<accession>A0AAE0Y140</accession>
<gene>
    <name evidence="3" type="ORF">RRG08_035526</name>
</gene>
<organism evidence="3 4">
    <name type="scientific">Elysia crispata</name>
    <name type="common">lettuce slug</name>
    <dbReference type="NCBI Taxonomy" id="231223"/>
    <lineage>
        <taxon>Eukaryota</taxon>
        <taxon>Metazoa</taxon>
        <taxon>Spiralia</taxon>
        <taxon>Lophotrochozoa</taxon>
        <taxon>Mollusca</taxon>
        <taxon>Gastropoda</taxon>
        <taxon>Heterobranchia</taxon>
        <taxon>Euthyneura</taxon>
        <taxon>Panpulmonata</taxon>
        <taxon>Sacoglossa</taxon>
        <taxon>Placobranchoidea</taxon>
        <taxon>Plakobranchidae</taxon>
        <taxon>Elysia</taxon>
    </lineage>
</organism>
<evidence type="ECO:0000313" key="4">
    <source>
        <dbReference type="Proteomes" id="UP001283361"/>
    </source>
</evidence>
<evidence type="ECO:0000256" key="1">
    <source>
        <dbReference type="SAM" id="MobiDB-lite"/>
    </source>
</evidence>
<dbReference type="InterPro" id="IPR029526">
    <property type="entry name" value="PGBD"/>
</dbReference>
<evidence type="ECO:0000313" key="3">
    <source>
        <dbReference type="EMBL" id="KAK3728167.1"/>
    </source>
</evidence>
<evidence type="ECO:0000259" key="2">
    <source>
        <dbReference type="Pfam" id="PF13843"/>
    </source>
</evidence>
<sequence length="245" mass="27542">MASRDFIASNDGLDSDVSLLDDDSDYAPSSESDSGDEIAPSPRKKSKVKSSKKPKEGPKTSRCLFAVDADSEDDIPLAQIRDVIRAKEFEEAEDELIRCLDTPMWANIPFEKPNATFGGSEEIVDEVKEPISYFKALVTDEVVEHMAEQTNLYSVQKDGKSMDTSKVEIDLFIGLYLRMGLMQAYAFFELENFKISIGSKTVQEYLSLISHLQGSPPYHEYNSEKSFSWAVNNVFCLRFAADWRG</sequence>
<name>A0AAE0Y140_9GAST</name>
<reference evidence="3" key="1">
    <citation type="journal article" date="2023" name="G3 (Bethesda)">
        <title>A reference genome for the long-term kleptoplast-retaining sea slug Elysia crispata morphotype clarki.</title>
        <authorList>
            <person name="Eastman K.E."/>
            <person name="Pendleton A.L."/>
            <person name="Shaikh M.A."/>
            <person name="Suttiyut T."/>
            <person name="Ogas R."/>
            <person name="Tomko P."/>
            <person name="Gavelis G."/>
            <person name="Widhalm J.R."/>
            <person name="Wisecaver J.H."/>
        </authorList>
    </citation>
    <scope>NUCLEOTIDE SEQUENCE</scope>
    <source>
        <strain evidence="3">ECLA1</strain>
    </source>
</reference>
<dbReference type="EMBL" id="JAWDGP010007203">
    <property type="protein sequence ID" value="KAK3728167.1"/>
    <property type="molecule type" value="Genomic_DNA"/>
</dbReference>